<dbReference type="InterPro" id="IPR006311">
    <property type="entry name" value="TAT_signal"/>
</dbReference>
<dbReference type="Proteomes" id="UP000182719">
    <property type="component" value="Unassembled WGS sequence"/>
</dbReference>
<evidence type="ECO:0000313" key="3">
    <source>
        <dbReference type="EMBL" id="SEM97588.1"/>
    </source>
</evidence>
<reference evidence="4" key="1">
    <citation type="submission" date="2016-10" db="EMBL/GenBank/DDBJ databases">
        <authorList>
            <person name="Varghese N."/>
            <person name="Submissions S."/>
        </authorList>
    </citation>
    <scope>NUCLEOTIDE SEQUENCE [LARGE SCALE GENOMIC DNA]</scope>
    <source>
        <strain evidence="4">DSM 17044</strain>
    </source>
</reference>
<evidence type="ECO:0000313" key="4">
    <source>
        <dbReference type="Proteomes" id="UP000182719"/>
    </source>
</evidence>
<dbReference type="EMBL" id="FOAP01000027">
    <property type="protein sequence ID" value="SEM97588.1"/>
    <property type="molecule type" value="Genomic_DNA"/>
</dbReference>
<accession>A0A1H8CTD4</accession>
<dbReference type="OrthoDB" id="5503686at2"/>
<evidence type="ECO:0000256" key="1">
    <source>
        <dbReference type="SAM" id="MobiDB-lite"/>
    </source>
</evidence>
<dbReference type="PROSITE" id="PS51318">
    <property type="entry name" value="TAT"/>
    <property type="match status" value="1"/>
</dbReference>
<feature type="region of interest" description="Disordered" evidence="1">
    <location>
        <begin position="44"/>
        <end position="85"/>
    </location>
</feature>
<feature type="compositionally biased region" description="Low complexity" evidence="1">
    <location>
        <begin position="54"/>
        <end position="74"/>
    </location>
</feature>
<dbReference type="AlphaFoldDB" id="A0A1H8CTD4"/>
<feature type="region of interest" description="Disordered" evidence="1">
    <location>
        <begin position="1"/>
        <end position="20"/>
    </location>
</feature>
<gene>
    <name evidence="3" type="ORF">SAMN05444354_12751</name>
</gene>
<keyword evidence="2" id="KW-0472">Membrane</keyword>
<keyword evidence="4" id="KW-1185">Reference proteome</keyword>
<evidence type="ECO:0000256" key="2">
    <source>
        <dbReference type="SAM" id="Phobius"/>
    </source>
</evidence>
<sequence>MPPDALPPSTSPTQRPSRRRFILGATVLGAAVLLAGGARILSPDEAEGRGETHPAAAPGSPNPGPSRQGAAAGLTGPGGAEQEAVAAPRRFEATTCWPELERFDGHVTIENFREWAEPLLAAREPLVRDYLKERLTELIGNDAGRALQVMDWAREAGPKDFKVYLSALRDSEALQLPQVAARLTDMALDGSLAPNQRAGFLSALDTQKRLEPAALTRLADFAKDPVSGEAGWAATRTIARVMKRDFHQSGSLTPYMDTLLTIGAESPDEQIRYLALSMPMHAAPVLDAEATERYTRILATEGSEDGREAAVHNLSLSQDKAQVLELFGRSFVTEQDVCVRWALFRFAARAAGRDALPVMANMAMTDPRFQPDYQAFERLYASGTLDFVRLWNSLPDQDPHHCLDRHD</sequence>
<feature type="compositionally biased region" description="Pro residues" evidence="1">
    <location>
        <begin position="1"/>
        <end position="10"/>
    </location>
</feature>
<protein>
    <submittedName>
        <fullName evidence="3">Uncharacterized protein</fullName>
    </submittedName>
</protein>
<proteinExistence type="predicted"/>
<dbReference type="RefSeq" id="WP_075010666.1">
    <property type="nucleotide sequence ID" value="NZ_FOAP01000027.1"/>
</dbReference>
<feature type="transmembrane region" description="Helical" evidence="2">
    <location>
        <begin position="21"/>
        <end position="41"/>
    </location>
</feature>
<organism evidence="3 4">
    <name type="scientific">Stigmatella aurantiaca</name>
    <dbReference type="NCBI Taxonomy" id="41"/>
    <lineage>
        <taxon>Bacteria</taxon>
        <taxon>Pseudomonadati</taxon>
        <taxon>Myxococcota</taxon>
        <taxon>Myxococcia</taxon>
        <taxon>Myxococcales</taxon>
        <taxon>Cystobacterineae</taxon>
        <taxon>Archangiaceae</taxon>
        <taxon>Stigmatella</taxon>
    </lineage>
</organism>
<keyword evidence="2" id="KW-0812">Transmembrane</keyword>
<keyword evidence="2" id="KW-1133">Transmembrane helix</keyword>
<name>A0A1H8CTD4_STIAU</name>